<feature type="compositionally biased region" description="Basic and acidic residues" evidence="1">
    <location>
        <begin position="18"/>
        <end position="28"/>
    </location>
</feature>
<dbReference type="EMBL" id="JACCCW010000001">
    <property type="protein sequence ID" value="NYF78648.1"/>
    <property type="molecule type" value="Genomic_DNA"/>
</dbReference>
<evidence type="ECO:0000256" key="1">
    <source>
        <dbReference type="SAM" id="MobiDB-lite"/>
    </source>
</evidence>
<feature type="region of interest" description="Disordered" evidence="1">
    <location>
        <begin position="18"/>
        <end position="37"/>
    </location>
</feature>
<protein>
    <submittedName>
        <fullName evidence="2">Uncharacterized protein</fullName>
    </submittedName>
</protein>
<gene>
    <name evidence="2" type="ORF">HDF17_000935</name>
</gene>
<proteinExistence type="predicted"/>
<comment type="caution">
    <text evidence="2">The sequence shown here is derived from an EMBL/GenBank/DDBJ whole genome shotgun (WGS) entry which is preliminary data.</text>
</comment>
<accession>A0A7Y9PGD7</accession>
<dbReference type="RefSeq" id="WP_179488231.1">
    <property type="nucleotide sequence ID" value="NZ_JACCCW010000001.1"/>
</dbReference>
<reference evidence="2 3" key="1">
    <citation type="submission" date="2020-07" db="EMBL/GenBank/DDBJ databases">
        <title>Genomic Encyclopedia of Type Strains, Phase IV (KMG-V): Genome sequencing to study the core and pangenomes of soil and plant-associated prokaryotes.</title>
        <authorList>
            <person name="Whitman W."/>
        </authorList>
    </citation>
    <scope>NUCLEOTIDE SEQUENCE [LARGE SCALE GENOMIC DNA]</scope>
    <source>
        <strain evidence="2 3">X4EP2</strain>
    </source>
</reference>
<organism evidence="2 3">
    <name type="scientific">Granulicella arctica</name>
    <dbReference type="NCBI Taxonomy" id="940613"/>
    <lineage>
        <taxon>Bacteria</taxon>
        <taxon>Pseudomonadati</taxon>
        <taxon>Acidobacteriota</taxon>
        <taxon>Terriglobia</taxon>
        <taxon>Terriglobales</taxon>
        <taxon>Acidobacteriaceae</taxon>
        <taxon>Granulicella</taxon>
    </lineage>
</organism>
<keyword evidence="3" id="KW-1185">Reference proteome</keyword>
<sequence length="274" mass="30143">MKLRGEASLSLRVEKDGDSYRVRGRSQDDGSWDTDAAPATRLDDTEKLEIGGKSIPYSCALAIDGGGVLIEMPVGSSYRATSIYGQGWGEYKSETGYLLMTIQGFQVDGHDLYPLSGGVVVEPSIGPPPMKMGLWEVALNLKGNWTESSNGKPKVRRTEEETETIRKCITLDRWRPSIKAPDDSSGCVRTNELLTEKRYSVDVTCAFNYAVTHYDMDFETNEDGHVKDTTTYSPPGEDPSYRETTGVMKFISSDCGAVTPGKPQLVTKSKEVLK</sequence>
<evidence type="ECO:0000313" key="3">
    <source>
        <dbReference type="Proteomes" id="UP000589520"/>
    </source>
</evidence>
<dbReference type="AlphaFoldDB" id="A0A7Y9PGD7"/>
<dbReference type="Proteomes" id="UP000589520">
    <property type="component" value="Unassembled WGS sequence"/>
</dbReference>
<evidence type="ECO:0000313" key="2">
    <source>
        <dbReference type="EMBL" id="NYF78648.1"/>
    </source>
</evidence>
<name>A0A7Y9PGD7_9BACT</name>